<name>A0A6J4IJE3_9ACTN</name>
<evidence type="ECO:0008006" key="3">
    <source>
        <dbReference type="Google" id="ProtNLM"/>
    </source>
</evidence>
<feature type="transmembrane region" description="Helical" evidence="1">
    <location>
        <begin position="248"/>
        <end position="268"/>
    </location>
</feature>
<gene>
    <name evidence="2" type="ORF">AVDCRST_MAG41-2084</name>
</gene>
<reference evidence="2" key="1">
    <citation type="submission" date="2020-02" db="EMBL/GenBank/DDBJ databases">
        <authorList>
            <person name="Meier V. D."/>
        </authorList>
    </citation>
    <scope>NUCLEOTIDE SEQUENCE</scope>
    <source>
        <strain evidence="2">AVDCRST_MAG41</strain>
    </source>
</reference>
<keyword evidence="1" id="KW-1133">Transmembrane helix</keyword>
<evidence type="ECO:0000256" key="1">
    <source>
        <dbReference type="SAM" id="Phobius"/>
    </source>
</evidence>
<accession>A0A6J4IJE3</accession>
<keyword evidence="1" id="KW-0812">Transmembrane</keyword>
<feature type="transmembrane region" description="Helical" evidence="1">
    <location>
        <begin position="73"/>
        <end position="92"/>
    </location>
</feature>
<feature type="transmembrane region" description="Helical" evidence="1">
    <location>
        <begin position="160"/>
        <end position="181"/>
    </location>
</feature>
<protein>
    <recommendedName>
        <fullName evidence="3">Integral membrane protein</fullName>
    </recommendedName>
</protein>
<feature type="transmembrane region" description="Helical" evidence="1">
    <location>
        <begin position="193"/>
        <end position="212"/>
    </location>
</feature>
<proteinExistence type="predicted"/>
<feature type="transmembrane region" description="Helical" evidence="1">
    <location>
        <begin position="48"/>
        <end position="66"/>
    </location>
</feature>
<dbReference type="AlphaFoldDB" id="A0A6J4IJE3"/>
<dbReference type="PANTHER" id="PTHR40761:SF1">
    <property type="entry name" value="CONSERVED INTEGRAL MEMBRANE ALANINE VALINE AND LEUCINE RICH PROTEIN-RELATED"/>
    <property type="match status" value="1"/>
</dbReference>
<organism evidence="2">
    <name type="scientific">uncultured Mycobacteriales bacterium</name>
    <dbReference type="NCBI Taxonomy" id="581187"/>
    <lineage>
        <taxon>Bacteria</taxon>
        <taxon>Bacillati</taxon>
        <taxon>Actinomycetota</taxon>
        <taxon>Actinomycetes</taxon>
        <taxon>Mycobacteriales</taxon>
        <taxon>environmental samples</taxon>
    </lineage>
</organism>
<dbReference type="SUPFAM" id="SSF103481">
    <property type="entry name" value="Multidrug resistance efflux transporter EmrE"/>
    <property type="match status" value="2"/>
</dbReference>
<dbReference type="EMBL" id="CADCTP010000187">
    <property type="protein sequence ID" value="CAA9253877.1"/>
    <property type="molecule type" value="Genomic_DNA"/>
</dbReference>
<feature type="transmembrane region" description="Helical" evidence="1">
    <location>
        <begin position="218"/>
        <end position="241"/>
    </location>
</feature>
<evidence type="ECO:0000313" key="2">
    <source>
        <dbReference type="EMBL" id="CAA9253877.1"/>
    </source>
</evidence>
<keyword evidence="1" id="KW-0472">Membrane</keyword>
<dbReference type="PANTHER" id="PTHR40761">
    <property type="entry name" value="CONSERVED INTEGRAL MEMBRANE ALANINE VALINE AND LEUCINE RICH PROTEIN-RELATED"/>
    <property type="match status" value="1"/>
</dbReference>
<dbReference type="InterPro" id="IPR037185">
    <property type="entry name" value="EmrE-like"/>
</dbReference>
<sequence>MTLLALVAALSAALAFGVAAVLQGIATARTPDTGGVDPGLLLRLARQPLFLAALVLNLAGFGLHVAALQSLPLFLVQAVIAASVAVTAVLSVRVFRTPLTGRQWAAVTVACVGLALLTPSAESGEAVEATGTERVTLFAVVLGTAALGTLAGRLTGAVGAAALGLCGGVGFGVVALAGRLLPSLAPVDLLTEPLAYVLVLAGAVAFLLYSTAMQRGSVTTATAANVVTQTAVPAIVGVLLLGDRIRDGWVPVAVLGFVLALGGALGLARFERVGTPAP</sequence>
<dbReference type="Gene3D" id="1.10.3730.20">
    <property type="match status" value="1"/>
</dbReference>